<dbReference type="InterPro" id="IPR051681">
    <property type="entry name" value="Ser/Thr_Kinases-Pseudokinases"/>
</dbReference>
<dbReference type="Gene3D" id="3.30.200.20">
    <property type="entry name" value="Phosphorylase Kinase, domain 1"/>
    <property type="match status" value="1"/>
</dbReference>
<keyword evidence="7" id="KW-1185">Reference proteome</keyword>
<accession>A0AAU9X3M6</accession>
<dbReference type="Pfam" id="PF00069">
    <property type="entry name" value="Pkinase"/>
    <property type="match status" value="1"/>
</dbReference>
<keyword evidence="1 3" id="KW-0547">Nucleotide-binding</keyword>
<proteinExistence type="predicted"/>
<evidence type="ECO:0000256" key="1">
    <source>
        <dbReference type="ARBA" id="ARBA00022741"/>
    </source>
</evidence>
<feature type="region of interest" description="Disordered" evidence="4">
    <location>
        <begin position="1"/>
        <end position="34"/>
    </location>
</feature>
<dbReference type="GO" id="GO:0005524">
    <property type="term" value="F:ATP binding"/>
    <property type="evidence" value="ECO:0007669"/>
    <property type="project" value="UniProtKB-UniRule"/>
</dbReference>
<dbReference type="PANTHER" id="PTHR44329:SF298">
    <property type="entry name" value="MIXED LINEAGE KINASE DOMAIN-LIKE PROTEIN"/>
    <property type="match status" value="1"/>
</dbReference>
<dbReference type="InterPro" id="IPR017441">
    <property type="entry name" value="Protein_kinase_ATP_BS"/>
</dbReference>
<dbReference type="PROSITE" id="PS00107">
    <property type="entry name" value="PROTEIN_KINASE_ATP"/>
    <property type="match status" value="1"/>
</dbReference>
<protein>
    <recommendedName>
        <fullName evidence="5">Protein kinase domain-containing protein</fullName>
    </recommendedName>
</protein>
<dbReference type="EMBL" id="CALNXJ010000029">
    <property type="protein sequence ID" value="CAH3135742.1"/>
    <property type="molecule type" value="Genomic_DNA"/>
</dbReference>
<dbReference type="GO" id="GO:0004672">
    <property type="term" value="F:protein kinase activity"/>
    <property type="evidence" value="ECO:0007669"/>
    <property type="project" value="InterPro"/>
</dbReference>
<name>A0AAU9X3M6_9CNID</name>
<dbReference type="PROSITE" id="PS50011">
    <property type="entry name" value="PROTEIN_KINASE_DOM"/>
    <property type="match status" value="1"/>
</dbReference>
<organism evidence="6 7">
    <name type="scientific">Pocillopora meandrina</name>
    <dbReference type="NCBI Taxonomy" id="46732"/>
    <lineage>
        <taxon>Eukaryota</taxon>
        <taxon>Metazoa</taxon>
        <taxon>Cnidaria</taxon>
        <taxon>Anthozoa</taxon>
        <taxon>Hexacorallia</taxon>
        <taxon>Scleractinia</taxon>
        <taxon>Astrocoeniina</taxon>
        <taxon>Pocilloporidae</taxon>
        <taxon>Pocillopora</taxon>
    </lineage>
</organism>
<comment type="caution">
    <text evidence="6">The sequence shown here is derived from an EMBL/GenBank/DDBJ whole genome shotgun (WGS) entry which is preliminary data.</text>
</comment>
<dbReference type="PANTHER" id="PTHR44329">
    <property type="entry name" value="SERINE/THREONINE-PROTEIN KINASE TNNI3K-RELATED"/>
    <property type="match status" value="1"/>
</dbReference>
<feature type="domain" description="Protein kinase" evidence="5">
    <location>
        <begin position="217"/>
        <end position="460"/>
    </location>
</feature>
<evidence type="ECO:0000313" key="7">
    <source>
        <dbReference type="Proteomes" id="UP001159428"/>
    </source>
</evidence>
<evidence type="ECO:0000259" key="5">
    <source>
        <dbReference type="PROSITE" id="PS50011"/>
    </source>
</evidence>
<feature type="binding site" evidence="3">
    <location>
        <position position="245"/>
    </location>
    <ligand>
        <name>ATP</name>
        <dbReference type="ChEBI" id="CHEBI:30616"/>
    </ligand>
</feature>
<dbReference type="Gene3D" id="1.10.510.10">
    <property type="entry name" value="Transferase(Phosphotransferase) domain 1"/>
    <property type="match status" value="1"/>
</dbReference>
<reference evidence="6 7" key="1">
    <citation type="submission" date="2022-05" db="EMBL/GenBank/DDBJ databases">
        <authorList>
            <consortium name="Genoscope - CEA"/>
            <person name="William W."/>
        </authorList>
    </citation>
    <scope>NUCLEOTIDE SEQUENCE [LARGE SCALE GENOMIC DNA]</scope>
</reference>
<dbReference type="InterPro" id="IPR000719">
    <property type="entry name" value="Prot_kinase_dom"/>
</dbReference>
<dbReference type="GO" id="GO:0097527">
    <property type="term" value="P:necroptotic signaling pathway"/>
    <property type="evidence" value="ECO:0007669"/>
    <property type="project" value="TreeGrafter"/>
</dbReference>
<gene>
    <name evidence="6" type="ORF">PMEA_00015882</name>
</gene>
<evidence type="ECO:0000256" key="2">
    <source>
        <dbReference type="ARBA" id="ARBA00022840"/>
    </source>
</evidence>
<dbReference type="SUPFAM" id="SSF56112">
    <property type="entry name" value="Protein kinase-like (PK-like)"/>
    <property type="match status" value="1"/>
</dbReference>
<dbReference type="AlphaFoldDB" id="A0AAU9X3M6"/>
<dbReference type="InterPro" id="IPR011009">
    <property type="entry name" value="Kinase-like_dom_sf"/>
</dbReference>
<evidence type="ECO:0000256" key="3">
    <source>
        <dbReference type="PROSITE-ProRule" id="PRU10141"/>
    </source>
</evidence>
<evidence type="ECO:0000256" key="4">
    <source>
        <dbReference type="SAM" id="MobiDB-lite"/>
    </source>
</evidence>
<dbReference type="Proteomes" id="UP001159428">
    <property type="component" value="Unassembled WGS sequence"/>
</dbReference>
<evidence type="ECO:0000313" key="6">
    <source>
        <dbReference type="EMBL" id="CAH3135742.1"/>
    </source>
</evidence>
<keyword evidence="2 3" id="KW-0067">ATP-binding</keyword>
<sequence length="484" mass="55969">MGTRRNLAEENDWLPWREKEEEEELLKGEGNGMATRCTVSETASETSSCINSAAQRKNSAEENDWLPCREKRKNLAEENDWLPCREKRKNSAEENDWLPCREKKRKATRKKLAEEHYCVQFREKKEMGTRKNSPEESACLQCKQNLKGETVHKKDVEASRMRIPSEEAMSDCRTEDEVQNRKKEFKRVNPDIRTAEGNEVHGQKLGNRSSKVQYSDLKLDMRVGKGAFGEVWKGNLGGIEVAVKKPRKNSSDVQKLFEQEFKIISQLEHPNVVTFIAVVVDVDGPPWIVLEYGDSGSLQKLLKERLLRPFEVFSFAYDAGCGLSYLHSRLPVPILHRDIHPGNLLLFKFNTPPGKKLKLCDFGNGRSWGSIMTPDLGAPHLNAPETRTHQYTTKAEVYRFGWVLFNMLRKSEWPDCEELKRQVQEELQQLINWCREQDAELRPGMQAVVKELKKMKEHYITFRGQVERNPVEKYVITETSFNGH</sequence>